<feature type="domain" description="Protein kinase" evidence="7">
    <location>
        <begin position="262"/>
        <end position="503"/>
    </location>
</feature>
<keyword evidence="2" id="KW-0808">Transferase</keyword>
<dbReference type="InterPro" id="IPR019002">
    <property type="entry name" value="Ribosome_biogenesis_Nop16"/>
</dbReference>
<evidence type="ECO:0000259" key="7">
    <source>
        <dbReference type="PROSITE" id="PS50011"/>
    </source>
</evidence>
<reference evidence="9" key="1">
    <citation type="journal article" date="2020" name="Plant J.">
        <title>Transposons played a major role in the diversification between the closely related almond and peach genomes: results from the almond genome sequence.</title>
        <authorList>
            <person name="Alioto T."/>
            <person name="Alexiou K.G."/>
            <person name="Bardil A."/>
            <person name="Barteri F."/>
            <person name="Castanera R."/>
            <person name="Cruz F."/>
            <person name="Dhingra A."/>
            <person name="Duval H."/>
            <person name="Fernandez I Marti A."/>
            <person name="Frias L."/>
            <person name="Galan B."/>
            <person name="Garcia J.L."/>
            <person name="Howad W."/>
            <person name="Gomez-Garrido J."/>
            <person name="Gut M."/>
            <person name="Julca I."/>
            <person name="Morata J."/>
            <person name="Puigdomenech P."/>
            <person name="Ribeca P."/>
            <person name="Rubio Cabetas M.J."/>
            <person name="Vlasova A."/>
            <person name="Wirthensohn M."/>
            <person name="Garcia-Mas J."/>
            <person name="Gabaldon T."/>
            <person name="Casacuberta J.M."/>
            <person name="Arus P."/>
        </authorList>
    </citation>
    <scope>NUCLEOTIDE SEQUENCE [LARGE SCALE GENOMIC DNA]</scope>
    <source>
        <strain evidence="9">cv. Texas</strain>
    </source>
</reference>
<dbReference type="PANTHER" id="PTHR24058">
    <property type="entry name" value="DUAL SPECIFICITY PROTEIN KINASE"/>
    <property type="match status" value="1"/>
</dbReference>
<dbReference type="Gramene" id="VVA14149">
    <property type="protein sequence ID" value="VVA14149"/>
    <property type="gene ID" value="Prudul26B002622"/>
</dbReference>
<dbReference type="EMBL" id="CABIKO010000009">
    <property type="protein sequence ID" value="VVA14149.1"/>
    <property type="molecule type" value="Genomic_DNA"/>
</dbReference>
<dbReference type="Gene3D" id="3.40.50.300">
    <property type="entry name" value="P-loop containing nucleotide triphosphate hydrolases"/>
    <property type="match status" value="1"/>
</dbReference>
<dbReference type="InterPro" id="IPR027417">
    <property type="entry name" value="P-loop_NTPase"/>
</dbReference>
<evidence type="ECO:0000256" key="2">
    <source>
        <dbReference type="ARBA" id="ARBA00022679"/>
    </source>
</evidence>
<dbReference type="InterPro" id="IPR011009">
    <property type="entry name" value="Kinase-like_dom_sf"/>
</dbReference>
<dbReference type="AlphaFoldDB" id="A0A5E4EGP4"/>
<dbReference type="InParanoid" id="A0A5E4EGP4"/>
<keyword evidence="5" id="KW-0067">ATP-binding</keyword>
<sequence length="503" mass="56541">MGRSRRKYKQSRTKVRVALPKRKPNVFKAAFCLPPKLRALLEQQGPSSASWDAEGTVIENYKSFGFVSNPNLLGVRSRTSHMIESDSLQVPPPPPSGDEPVDGSDIEEDDLRSSLGKKRRDGKSAPLQPLTAMQRVLPSTMGLVLVGVYRHNPAATHRASSSVRPHEDQDLSEVVQKLNDVIKLRDEELEAKEETIRKLRNEELEHRISRLVKSQAEKEWIYTSDRSWSSCGRTLEEARSSWVVAINANQHQPHSGGKDPENNMVTKLLKGSCKLLKMLVVVNNVPAFGRLDCYKMSKELVEDAVKRDKGCDSRTVVEVKNGAFSWDDESKEEDLKHINLNVNKGELMAIIVGSGKSSLLTSILGEMHKLSGKEHLLIVCELLKENMYEFHKFNCESGGEVYFTIPRLQSITIQCLEALQFLHGLGLIHCDLKPKNILVKSYSRCEVKVIDLGSSCFETDYLCSYVQSRSYRAPEVILRLAYDKKIDTWSLGCILGELCTGNE</sequence>
<feature type="compositionally biased region" description="Acidic residues" evidence="6">
    <location>
        <begin position="99"/>
        <end position="110"/>
    </location>
</feature>
<evidence type="ECO:0000256" key="5">
    <source>
        <dbReference type="ARBA" id="ARBA00022840"/>
    </source>
</evidence>
<dbReference type="PROSITE" id="PS00108">
    <property type="entry name" value="PROTEIN_KINASE_ST"/>
    <property type="match status" value="1"/>
</dbReference>
<proteinExistence type="predicted"/>
<dbReference type="InterPro" id="IPR050494">
    <property type="entry name" value="Ser_Thr_dual-spec_kinase"/>
</dbReference>
<evidence type="ECO:0000256" key="1">
    <source>
        <dbReference type="ARBA" id="ARBA00022527"/>
    </source>
</evidence>
<dbReference type="SUPFAM" id="SSF52540">
    <property type="entry name" value="P-loop containing nucleoside triphosphate hydrolases"/>
    <property type="match status" value="1"/>
</dbReference>
<keyword evidence="3" id="KW-0547">Nucleotide-binding</keyword>
<gene>
    <name evidence="8" type="ORF">ALMOND_2B002622</name>
</gene>
<evidence type="ECO:0000313" key="8">
    <source>
        <dbReference type="EMBL" id="VVA14149.1"/>
    </source>
</evidence>
<accession>A0A5E4EGP4</accession>
<dbReference type="InterPro" id="IPR008271">
    <property type="entry name" value="Ser/Thr_kinase_AS"/>
</dbReference>
<dbReference type="GO" id="GO:0005524">
    <property type="term" value="F:ATP binding"/>
    <property type="evidence" value="ECO:0007669"/>
    <property type="project" value="UniProtKB-KW"/>
</dbReference>
<dbReference type="Proteomes" id="UP000327085">
    <property type="component" value="Chromosome 8"/>
</dbReference>
<dbReference type="PANTHER" id="PTHR24058:SF124">
    <property type="entry name" value="PROTEIN KINASE SUPERFAMILY PROTEIN"/>
    <property type="match status" value="1"/>
</dbReference>
<feature type="region of interest" description="Disordered" evidence="6">
    <location>
        <begin position="83"/>
        <end position="128"/>
    </location>
</feature>
<evidence type="ECO:0000256" key="6">
    <source>
        <dbReference type="SAM" id="MobiDB-lite"/>
    </source>
</evidence>
<dbReference type="GO" id="GO:0004674">
    <property type="term" value="F:protein serine/threonine kinase activity"/>
    <property type="evidence" value="ECO:0007669"/>
    <property type="project" value="UniProtKB-KW"/>
</dbReference>
<dbReference type="Pfam" id="PF00069">
    <property type="entry name" value="Pkinase"/>
    <property type="match status" value="1"/>
</dbReference>
<dbReference type="Pfam" id="PF09420">
    <property type="entry name" value="Nop16"/>
    <property type="match status" value="1"/>
</dbReference>
<protein>
    <submittedName>
        <fullName evidence="8">PREDICTED: serine/threonine-kinase</fullName>
    </submittedName>
</protein>
<dbReference type="PROSITE" id="PS50011">
    <property type="entry name" value="PROTEIN_KINASE_DOM"/>
    <property type="match status" value="1"/>
</dbReference>
<evidence type="ECO:0000256" key="4">
    <source>
        <dbReference type="ARBA" id="ARBA00022777"/>
    </source>
</evidence>
<name>A0A5E4EGP4_PRUDU</name>
<dbReference type="Gene3D" id="1.10.510.10">
    <property type="entry name" value="Transferase(Phosphotransferase) domain 1"/>
    <property type="match status" value="1"/>
</dbReference>
<dbReference type="SUPFAM" id="SSF56112">
    <property type="entry name" value="Protein kinase-like (PK-like)"/>
    <property type="match status" value="1"/>
</dbReference>
<organism evidence="8 9">
    <name type="scientific">Prunus dulcis</name>
    <name type="common">Almond</name>
    <name type="synonym">Amygdalus dulcis</name>
    <dbReference type="NCBI Taxonomy" id="3755"/>
    <lineage>
        <taxon>Eukaryota</taxon>
        <taxon>Viridiplantae</taxon>
        <taxon>Streptophyta</taxon>
        <taxon>Embryophyta</taxon>
        <taxon>Tracheophyta</taxon>
        <taxon>Spermatophyta</taxon>
        <taxon>Magnoliopsida</taxon>
        <taxon>eudicotyledons</taxon>
        <taxon>Gunneridae</taxon>
        <taxon>Pentapetalae</taxon>
        <taxon>rosids</taxon>
        <taxon>fabids</taxon>
        <taxon>Rosales</taxon>
        <taxon>Rosaceae</taxon>
        <taxon>Amygdaloideae</taxon>
        <taxon>Amygdaleae</taxon>
        <taxon>Prunus</taxon>
    </lineage>
</organism>
<dbReference type="SMART" id="SM00220">
    <property type="entry name" value="S_TKc"/>
    <property type="match status" value="1"/>
</dbReference>
<keyword evidence="4 8" id="KW-0418">Kinase</keyword>
<evidence type="ECO:0000256" key="3">
    <source>
        <dbReference type="ARBA" id="ARBA00022741"/>
    </source>
</evidence>
<evidence type="ECO:0000313" key="9">
    <source>
        <dbReference type="Proteomes" id="UP000327085"/>
    </source>
</evidence>
<dbReference type="InterPro" id="IPR000719">
    <property type="entry name" value="Prot_kinase_dom"/>
</dbReference>
<keyword evidence="1" id="KW-0723">Serine/threonine-protein kinase</keyword>